<reference evidence="1 2" key="1">
    <citation type="submission" date="2023-09" db="EMBL/GenBank/DDBJ databases">
        <title>Multi-omics analysis of a traditional fermented food reveals byproduct-associated fungal strains for waste-to-food upcycling.</title>
        <authorList>
            <consortium name="Lawrence Berkeley National Laboratory"/>
            <person name="Rekdal V.M."/>
            <person name="Villalobos-Escobedo J.M."/>
            <person name="Rodriguez-Valeron N."/>
            <person name="Garcia M.O."/>
            <person name="Vasquez D.P."/>
            <person name="Damayanti I."/>
            <person name="Sorensen P.M."/>
            <person name="Baidoo E.E."/>
            <person name="De Carvalho A.C."/>
            <person name="Riley R."/>
            <person name="Lipzen A."/>
            <person name="He G."/>
            <person name="Yan M."/>
            <person name="Haridas S."/>
            <person name="Daum C."/>
            <person name="Yoshinaga Y."/>
            <person name="Ng V."/>
            <person name="Grigoriev I.V."/>
            <person name="Munk R."/>
            <person name="Nuraida L."/>
            <person name="Wijaya C.H."/>
            <person name="Morales P.-C."/>
            <person name="Keasling J.D."/>
        </authorList>
    </citation>
    <scope>NUCLEOTIDE SEQUENCE [LARGE SCALE GENOMIC DNA]</scope>
    <source>
        <strain evidence="1 2">FGSC 2613</strain>
    </source>
</reference>
<name>A0ABR3D6J7_NEUIN</name>
<evidence type="ECO:0000313" key="2">
    <source>
        <dbReference type="Proteomes" id="UP001451303"/>
    </source>
</evidence>
<comment type="caution">
    <text evidence="1">The sequence shown here is derived from an EMBL/GenBank/DDBJ whole genome shotgun (WGS) entry which is preliminary data.</text>
</comment>
<accession>A0ABR3D6J7</accession>
<keyword evidence="2" id="KW-1185">Reference proteome</keyword>
<organism evidence="1 2">
    <name type="scientific">Neurospora intermedia</name>
    <dbReference type="NCBI Taxonomy" id="5142"/>
    <lineage>
        <taxon>Eukaryota</taxon>
        <taxon>Fungi</taxon>
        <taxon>Dikarya</taxon>
        <taxon>Ascomycota</taxon>
        <taxon>Pezizomycotina</taxon>
        <taxon>Sordariomycetes</taxon>
        <taxon>Sordariomycetidae</taxon>
        <taxon>Sordariales</taxon>
        <taxon>Sordariaceae</taxon>
        <taxon>Neurospora</taxon>
    </lineage>
</organism>
<dbReference type="EMBL" id="JAVLET010000008">
    <property type="protein sequence ID" value="KAL0467952.1"/>
    <property type="molecule type" value="Genomic_DNA"/>
</dbReference>
<evidence type="ECO:0000313" key="1">
    <source>
        <dbReference type="EMBL" id="KAL0467952.1"/>
    </source>
</evidence>
<gene>
    <name evidence="1" type="ORF">QR685DRAFT_353003</name>
</gene>
<dbReference type="Proteomes" id="UP001451303">
    <property type="component" value="Unassembled WGS sequence"/>
</dbReference>
<proteinExistence type="predicted"/>
<protein>
    <submittedName>
        <fullName evidence="1">Uncharacterized protein</fullName>
    </submittedName>
</protein>
<sequence length="217" mass="24714">MGSVRAVGESANGRDAGPLIGQLNLLGTVWLSLLTLVTTVDKEPTVAGRVLHEEVPFAAHPSRTRRSHSVFHCSLGHANPQSATGRKRGIWWTREGNKKKKKKKKKKEIKKKGSIRFKFVVVCGRFAGCSSFYRGHSPSRGHSLLRPLHATTKISEHRWISDHHCFYVSHHNTNSHILDCKGYEHKDSSYCHFILYTSTNWRYSYTMCYFSSINRDC</sequence>